<reference evidence="2 3" key="1">
    <citation type="submission" date="2019-08" db="EMBL/GenBank/DDBJ databases">
        <authorList>
            <person name="Peeters C."/>
        </authorList>
    </citation>
    <scope>NUCLEOTIDE SEQUENCE [LARGE SCALE GENOMIC DNA]</scope>
    <source>
        <strain evidence="2 3">LMG 31108</strain>
    </source>
</reference>
<name>A0A5E4U656_9BURK</name>
<proteinExistence type="predicted"/>
<evidence type="ECO:0000313" key="2">
    <source>
        <dbReference type="EMBL" id="VVD95556.1"/>
    </source>
</evidence>
<evidence type="ECO:0000313" key="3">
    <source>
        <dbReference type="Proteomes" id="UP000406256"/>
    </source>
</evidence>
<dbReference type="Proteomes" id="UP000406256">
    <property type="component" value="Unassembled WGS sequence"/>
</dbReference>
<dbReference type="AlphaFoldDB" id="A0A5E4U656"/>
<feature type="signal peptide" evidence="1">
    <location>
        <begin position="1"/>
        <end position="22"/>
    </location>
</feature>
<dbReference type="RefSeq" id="WP_150668569.1">
    <property type="nucleotide sequence ID" value="NZ_CABPSB010000005.1"/>
</dbReference>
<dbReference type="Pfam" id="PF04449">
    <property type="entry name" value="Fimbrial_CS1"/>
    <property type="match status" value="1"/>
</dbReference>
<dbReference type="InterPro" id="IPR007540">
    <property type="entry name" value="Fimbrial_CS1-type"/>
</dbReference>
<organism evidence="2 3">
    <name type="scientific">Pandoraea anhela</name>
    <dbReference type="NCBI Taxonomy" id="2508295"/>
    <lineage>
        <taxon>Bacteria</taxon>
        <taxon>Pseudomonadati</taxon>
        <taxon>Pseudomonadota</taxon>
        <taxon>Betaproteobacteria</taxon>
        <taxon>Burkholderiales</taxon>
        <taxon>Burkholderiaceae</taxon>
        <taxon>Pandoraea</taxon>
    </lineage>
</organism>
<gene>
    <name evidence="2" type="primary">cfaB</name>
    <name evidence="2" type="ORF">PAN31108_01848</name>
</gene>
<sequence length="168" mass="17536">MKTFKHLAAVAALALPMTAAYSAEVVMDLSANIDPTLSVLQANGNPMPSSLDFAYHAASRDIVAPTIQTRLYTNDPTQNVNVRLGSASTLVHTTSSEVAAIPLTVRFDGQVITTANTAMNAAQIWTGAATGESKTIPLSVTGRVPGTNPPIAGRYVGRLEMLIVASAN</sequence>
<dbReference type="EMBL" id="CABPSB010000005">
    <property type="protein sequence ID" value="VVD95556.1"/>
    <property type="molecule type" value="Genomic_DNA"/>
</dbReference>
<accession>A0A5E4U656</accession>
<keyword evidence="3" id="KW-1185">Reference proteome</keyword>
<dbReference type="Gene3D" id="2.60.40.2040">
    <property type="entry name" value="CFA/I fimbrial subunit E, pilin domain"/>
    <property type="match status" value="1"/>
</dbReference>
<feature type="chain" id="PRO_5022703407" evidence="1">
    <location>
        <begin position="23"/>
        <end position="168"/>
    </location>
</feature>
<keyword evidence="1" id="KW-0732">Signal</keyword>
<dbReference type="GO" id="GO:0009289">
    <property type="term" value="C:pilus"/>
    <property type="evidence" value="ECO:0007669"/>
    <property type="project" value="InterPro"/>
</dbReference>
<evidence type="ECO:0000256" key="1">
    <source>
        <dbReference type="SAM" id="SignalP"/>
    </source>
</evidence>
<protein>
    <submittedName>
        <fullName evidence="2">CFA/I fimbrial subunit B</fullName>
    </submittedName>
</protein>
<dbReference type="OrthoDB" id="8942333at2"/>